<dbReference type="Proteomes" id="UP000238042">
    <property type="component" value="Unassembled WGS sequence"/>
</dbReference>
<comment type="caution">
    <text evidence="2">The sequence shown here is derived from an EMBL/GenBank/DDBJ whole genome shotgun (WGS) entry which is preliminary data.</text>
</comment>
<accession>A0A2S8AFB4</accession>
<dbReference type="Pfam" id="PF22480">
    <property type="entry name" value="DUF6984"/>
    <property type="match status" value="1"/>
</dbReference>
<reference evidence="2 3" key="1">
    <citation type="submission" date="2018-02" db="EMBL/GenBank/DDBJ databases">
        <title>Genome sequences of Apibacter spp., gut symbionts of Asian honey bees.</title>
        <authorList>
            <person name="Kwong W.K."/>
            <person name="Steele M.I."/>
            <person name="Moran N.A."/>
        </authorList>
    </citation>
    <scope>NUCLEOTIDE SEQUENCE [LARGE SCALE GENOMIC DNA]</scope>
    <source>
        <strain evidence="3">wkB301</strain>
    </source>
</reference>
<protein>
    <recommendedName>
        <fullName evidence="1">DUF6984 domain-containing protein</fullName>
    </recommendedName>
</protein>
<evidence type="ECO:0000313" key="2">
    <source>
        <dbReference type="EMBL" id="PQL94736.1"/>
    </source>
</evidence>
<name>A0A2S8AFB4_9FLAO</name>
<dbReference type="InterPro" id="IPR054253">
    <property type="entry name" value="DUF6984"/>
</dbReference>
<sequence length="110" mass="12791">MEQLSRRPTKEEREIIEDLIKKSDVNFSEDYLNKILVCSMSDGEMGSLRIYPKGKANNYTFGREISSIQFRDQDDVDVIVSLYIDTSGDLFELDVWKTDYSPLIQFPALR</sequence>
<organism evidence="2 3">
    <name type="scientific">Apibacter adventoris</name>
    <dbReference type="NCBI Taxonomy" id="1679466"/>
    <lineage>
        <taxon>Bacteria</taxon>
        <taxon>Pseudomonadati</taxon>
        <taxon>Bacteroidota</taxon>
        <taxon>Flavobacteriia</taxon>
        <taxon>Flavobacteriales</taxon>
        <taxon>Weeksellaceae</taxon>
        <taxon>Apibacter</taxon>
    </lineage>
</organism>
<dbReference type="EMBL" id="PSZM01000005">
    <property type="protein sequence ID" value="PQL94736.1"/>
    <property type="molecule type" value="Genomic_DNA"/>
</dbReference>
<gene>
    <name evidence="2" type="ORF">C4S77_02800</name>
</gene>
<evidence type="ECO:0000259" key="1">
    <source>
        <dbReference type="Pfam" id="PF22480"/>
    </source>
</evidence>
<keyword evidence="3" id="KW-1185">Reference proteome</keyword>
<feature type="domain" description="DUF6984" evidence="1">
    <location>
        <begin position="6"/>
        <end position="107"/>
    </location>
</feature>
<proteinExistence type="predicted"/>
<dbReference type="RefSeq" id="WP_105245946.1">
    <property type="nucleotide sequence ID" value="NZ_PSZM01000005.1"/>
</dbReference>
<evidence type="ECO:0000313" key="3">
    <source>
        <dbReference type="Proteomes" id="UP000238042"/>
    </source>
</evidence>
<dbReference type="OrthoDB" id="1050330at2"/>
<dbReference type="AlphaFoldDB" id="A0A2S8AFB4"/>